<dbReference type="EMBL" id="CAWYQH010000079">
    <property type="protein sequence ID" value="CAK8681019.1"/>
    <property type="molecule type" value="Genomic_DNA"/>
</dbReference>
<keyword evidence="7" id="KW-0391">Immunity</keyword>
<evidence type="ECO:0000259" key="9">
    <source>
        <dbReference type="PROSITE" id="PS51981"/>
    </source>
</evidence>
<feature type="compositionally biased region" description="Basic residues" evidence="8">
    <location>
        <begin position="69"/>
        <end position="78"/>
    </location>
</feature>
<dbReference type="InterPro" id="IPR041679">
    <property type="entry name" value="DNA2/NAM7-like_C"/>
</dbReference>
<gene>
    <name evidence="10" type="ORF">CVLEPA_LOCUS11249</name>
</gene>
<dbReference type="SMART" id="SM00438">
    <property type="entry name" value="ZnF_NFX"/>
    <property type="match status" value="4"/>
</dbReference>
<evidence type="ECO:0000256" key="6">
    <source>
        <dbReference type="ARBA" id="ARBA00022833"/>
    </source>
</evidence>
<dbReference type="Proteomes" id="UP001642483">
    <property type="component" value="Unassembled WGS sequence"/>
</dbReference>
<keyword evidence="5" id="KW-0863">Zinc-finger</keyword>
<dbReference type="PROSITE" id="PS51981">
    <property type="entry name" value="ZF_RZ"/>
    <property type="match status" value="1"/>
</dbReference>
<dbReference type="PANTHER" id="PTHR10887">
    <property type="entry name" value="DNA2/NAM7 HELICASE FAMILY"/>
    <property type="match status" value="1"/>
</dbReference>
<feature type="compositionally biased region" description="Basic and acidic residues" evidence="8">
    <location>
        <begin position="294"/>
        <end position="305"/>
    </location>
</feature>
<feature type="region of interest" description="Disordered" evidence="8">
    <location>
        <begin position="1"/>
        <end position="113"/>
    </location>
</feature>
<evidence type="ECO:0000256" key="3">
    <source>
        <dbReference type="ARBA" id="ARBA00022723"/>
    </source>
</evidence>
<dbReference type="InterPro" id="IPR057373">
    <property type="entry name" value="ZNFX1"/>
</dbReference>
<dbReference type="InterPro" id="IPR046439">
    <property type="entry name" value="ZF_RZ_dom"/>
</dbReference>
<proteinExistence type="predicted"/>
<keyword evidence="3" id="KW-0479">Metal-binding</keyword>
<evidence type="ECO:0000256" key="1">
    <source>
        <dbReference type="ARBA" id="ARBA00004496"/>
    </source>
</evidence>
<dbReference type="Pfam" id="PF13086">
    <property type="entry name" value="AAA_11"/>
    <property type="match status" value="1"/>
</dbReference>
<evidence type="ECO:0000313" key="10">
    <source>
        <dbReference type="EMBL" id="CAK8681019.1"/>
    </source>
</evidence>
<dbReference type="CDD" id="cd06008">
    <property type="entry name" value="NF-X1-zinc-finger"/>
    <property type="match status" value="2"/>
</dbReference>
<evidence type="ECO:0000256" key="2">
    <source>
        <dbReference type="ARBA" id="ARBA00022490"/>
    </source>
</evidence>
<sequence length="2051" mass="234801">MNPEYRRGGGGGGRERGGGGRGRGGRGNSHFGNRGRSRSQPRLVSGGLSQPGGQSGYGRANTNFQDTHNHRHQGRGHTSRGFEHSSRPSTTQARGRGFRGHSRPRDAEDENDLRPIAYKALEEMLSEDVPPRGIAVRLSTERSGFSVRLRELNDDNHGMIQMILKVIGKMCTCDEDCSSINKVLQDLINHDFQTKAMKFINELQHRRSNQEAASGHIHNTLLMMQAWFTYVPNSCDRAVSLLLPILKSVVDRLHLGTFKNISSLIEEIDISMQELNENKYKRSENKRNNANFQSHHDRMHEEAPPDDYRQISVFPTLDDINLKEDPFVRTNLVNSAYSGTDHYLDVQFRLLREDFVRPLRQGIEEYFMSLKFAKSKRPQGVKVYQDVTIKYPKRSMKGVHYCIQFNVDRLKFVSWQNSKRLMFGNLVCLSSDNFEKHLLFASIIERKPEELSKGEVMVEFLNTLQLPDPEEEEEEGDPTGGNKEMTVSSIVSSEDLKKKYFMVESEAYFEAYRHVLSGLQQTREIPLERYIVHCENTIRPPRYIRDERNISYDFASVLPQTDNPYRRLRTKYEVLDVESWPSSEELGLDPSQTSALKTALTNELAIIQGPPGTGKTHVGLIIMKMLLKNQASKPAAPARNIQARMEEMHLNQSGKIPSGPILVVCYTNHALDQFLEGIANFHPTGLVRVGGRCKTPSLEQYTLYNVSRQANLRQNKFSRKTVYELRCDLDNCSTALESNEKILKASTEDILSVELLMKVESSRNLLQQLYRLPDADDALLSWLGLKKNEGEEEAEADAEVPVYVVTGSRNPQVLQRWLQEKQAQQQQQDFFENEEEEEFNIEGEADFLQDQRMLMVADDGYDDFQQPRQKKQTKQEKISAANIGNLSQESEEDGWQQAGRKKGLKKKLQKEIQEQLNKLDMMSRTEVNRTYDIFKLGRNDRWRLYRRWVSDLRQQLTVDLNQHFARYNHLTKEIRNIRRHEDFSVLETANVIAMTTTGAAKYRDIIYKLPVRIVIVEEAAEVLEAHIVTSMPKTTEHLILIGDHQQLKPSPTVFELARKYHLDISLFERMIKNGIPCSRLQLQHRMRPRIADLLRPHIYDDLRDHASVEKYDDVIGVQRSVFFLNHNHKETEVKDGMSKVNQYEADFMVALCRYLIQQGYHPEQITILTAYVGQLFAFKNSISRRLHHGVRVTAVDNFQGEENDIILLSLVRSNTEGKMGFLSVENRVCVALSRAKKGLFCVGNFKMLKENNSLWHKILLKLENDDLTGNRLPLQCKNHKEKIAWVNTVKDFEQFPEGGCGQPCQYKLPCGHFCKRTCHPDDENHENYRCREPCKKRCHAGHRRCIKKCWEKCKCDEPCDYLLACGHICSQKCHADDPHHVLYKCLEPCTKTCYAGHKECRRRCFESCECGHACEFRLSCGHVCARRCHDDDREHDAYQCMKQCEKTCKYGHKCSKKCCESCQCIKKVRKALPACGHKQIMRCNEDPSSVTCESPCARTLPCGHQCSGKCGYPCSDQCKEQVQVQGKCGHRYLVPCSESANLDPEKCDKKCAEILKCGHPCRGTCGSCFQGRLHEGCGTKCERPLFCGHLCRENCPSNCPPCTQLCKTSCVHSRCFKQCLEPCVLCKEPCQWKCEHFQCRKRCSEPCDRPPCNEPCKKRLKRCGHRCIGLCGEPCPKLCRICDEEKVNEIFFGDEDEKDARFVELSDCGHCFTYEGLDTWFNQTDNESNSKIDIKLKECPRCKTPVWRSTRYGQIVNRQLQLINDVRRKIVGSFDDVQRAKDGLSAAFANENRLSIGYPGEMNKLRASLRLARSLTTLTVVEAQFNCLVKLSNIQQDLPKLGGVGTTPARKKGVINQMQNLVNWLFRERSYFSEQETSDLEFETQKLTLSVKYLLLKDKCRHGMGVYLGPNESRIKLYLEQAKRILFVDSPFSESNASEVKTILKRINELCPNVLPGLGITDHERKMIVQAVGLSKGHWYKCKNGHIYCIGECGGATHQSKCPECKETIGGTSHRLHDDNQVAGEMDGASRSAWDPNTFAIPAQVQRWMQG</sequence>
<accession>A0ABP0FR76</accession>
<dbReference type="CDD" id="cd18808">
    <property type="entry name" value="SF1_C_Upf1"/>
    <property type="match status" value="1"/>
</dbReference>
<evidence type="ECO:0000313" key="11">
    <source>
        <dbReference type="Proteomes" id="UP001642483"/>
    </source>
</evidence>
<dbReference type="InterPro" id="IPR000967">
    <property type="entry name" value="Znf_NFX1"/>
</dbReference>
<feature type="region of interest" description="Disordered" evidence="8">
    <location>
        <begin position="866"/>
        <end position="902"/>
    </location>
</feature>
<comment type="subcellular location">
    <subcellularLocation>
        <location evidence="1">Cytoplasm</location>
    </subcellularLocation>
</comment>
<feature type="domain" description="RZ-type" evidence="9">
    <location>
        <begin position="1960"/>
        <end position="2032"/>
    </location>
</feature>
<keyword evidence="4" id="KW-0677">Repeat</keyword>
<dbReference type="InterPro" id="IPR027417">
    <property type="entry name" value="P-loop_NTPase"/>
</dbReference>
<dbReference type="InterPro" id="IPR047187">
    <property type="entry name" value="SF1_C_Upf1"/>
</dbReference>
<protein>
    <recommendedName>
        <fullName evidence="9">RZ-type domain-containing protein</fullName>
    </recommendedName>
</protein>
<evidence type="ECO:0000256" key="7">
    <source>
        <dbReference type="ARBA" id="ARBA00022859"/>
    </source>
</evidence>
<dbReference type="InterPro" id="IPR041677">
    <property type="entry name" value="DNA2/NAM7_AAA_11"/>
</dbReference>
<dbReference type="SUPFAM" id="SSF52540">
    <property type="entry name" value="P-loop containing nucleoside triphosphate hydrolases"/>
    <property type="match status" value="1"/>
</dbReference>
<dbReference type="Gene3D" id="3.40.50.300">
    <property type="entry name" value="P-loop containing nucleotide triphosphate hydrolases"/>
    <property type="match status" value="3"/>
</dbReference>
<feature type="compositionally biased region" description="Acidic residues" evidence="8">
    <location>
        <begin position="468"/>
        <end position="477"/>
    </location>
</feature>
<keyword evidence="2" id="KW-0963">Cytoplasm</keyword>
<reference evidence="10 11" key="1">
    <citation type="submission" date="2024-02" db="EMBL/GenBank/DDBJ databases">
        <authorList>
            <person name="Daric V."/>
            <person name="Darras S."/>
        </authorList>
    </citation>
    <scope>NUCLEOTIDE SEQUENCE [LARGE SCALE GENOMIC DNA]</scope>
</reference>
<evidence type="ECO:0000256" key="5">
    <source>
        <dbReference type="ARBA" id="ARBA00022771"/>
    </source>
</evidence>
<dbReference type="PANTHER" id="PTHR10887:SF341">
    <property type="entry name" value="NFX1-TYPE ZINC FINGER-CONTAINING PROTEIN 1"/>
    <property type="match status" value="1"/>
</dbReference>
<name>A0ABP0FR76_CLALP</name>
<organism evidence="10 11">
    <name type="scientific">Clavelina lepadiformis</name>
    <name type="common">Light-bulb sea squirt</name>
    <name type="synonym">Ascidia lepadiformis</name>
    <dbReference type="NCBI Taxonomy" id="159417"/>
    <lineage>
        <taxon>Eukaryota</taxon>
        <taxon>Metazoa</taxon>
        <taxon>Chordata</taxon>
        <taxon>Tunicata</taxon>
        <taxon>Ascidiacea</taxon>
        <taxon>Aplousobranchia</taxon>
        <taxon>Clavelinidae</taxon>
        <taxon>Clavelina</taxon>
    </lineage>
</organism>
<dbReference type="InterPro" id="IPR045055">
    <property type="entry name" value="DNA2/NAM7-like"/>
</dbReference>
<feature type="region of interest" description="Disordered" evidence="8">
    <location>
        <begin position="280"/>
        <end position="305"/>
    </location>
</feature>
<comment type="caution">
    <text evidence="10">The sequence shown here is derived from an EMBL/GenBank/DDBJ whole genome shotgun (WGS) entry which is preliminary data.</text>
</comment>
<evidence type="ECO:0000256" key="8">
    <source>
        <dbReference type="SAM" id="MobiDB-lite"/>
    </source>
</evidence>
<keyword evidence="11" id="KW-1185">Reference proteome</keyword>
<feature type="compositionally biased region" description="Basic and acidic residues" evidence="8">
    <location>
        <begin position="1"/>
        <end position="18"/>
    </location>
</feature>
<feature type="region of interest" description="Disordered" evidence="8">
    <location>
        <begin position="467"/>
        <end position="488"/>
    </location>
</feature>
<dbReference type="Pfam" id="PF13087">
    <property type="entry name" value="AAA_12"/>
    <property type="match status" value="1"/>
</dbReference>
<dbReference type="Pfam" id="PF25396">
    <property type="entry name" value="ZNFX1"/>
    <property type="match status" value="1"/>
</dbReference>
<evidence type="ECO:0000256" key="4">
    <source>
        <dbReference type="ARBA" id="ARBA00022737"/>
    </source>
</evidence>
<keyword evidence="6" id="KW-0862">Zinc</keyword>